<dbReference type="InterPro" id="IPR050109">
    <property type="entry name" value="HTH-type_TetR-like_transc_reg"/>
</dbReference>
<dbReference type="EMBL" id="CAFBNE010000267">
    <property type="protein sequence ID" value="CAB4976061.1"/>
    <property type="molecule type" value="Genomic_DNA"/>
</dbReference>
<dbReference type="InterPro" id="IPR009057">
    <property type="entry name" value="Homeodomain-like_sf"/>
</dbReference>
<protein>
    <submittedName>
        <fullName evidence="5">Unannotated protein</fullName>
    </submittedName>
</protein>
<evidence type="ECO:0000256" key="3">
    <source>
        <dbReference type="ARBA" id="ARBA00023163"/>
    </source>
</evidence>
<dbReference type="PROSITE" id="PS50977">
    <property type="entry name" value="HTH_TETR_2"/>
    <property type="match status" value="1"/>
</dbReference>
<dbReference type="InterPro" id="IPR011075">
    <property type="entry name" value="TetR_C"/>
</dbReference>
<dbReference type="PANTHER" id="PTHR30055">
    <property type="entry name" value="HTH-TYPE TRANSCRIPTIONAL REGULATOR RUTR"/>
    <property type="match status" value="1"/>
</dbReference>
<dbReference type="InterPro" id="IPR036271">
    <property type="entry name" value="Tet_transcr_reg_TetR-rel_C_sf"/>
</dbReference>
<dbReference type="PANTHER" id="PTHR30055:SF148">
    <property type="entry name" value="TETR-FAMILY TRANSCRIPTIONAL REGULATOR"/>
    <property type="match status" value="1"/>
</dbReference>
<reference evidence="5" key="1">
    <citation type="submission" date="2020-05" db="EMBL/GenBank/DDBJ databases">
        <authorList>
            <person name="Chiriac C."/>
            <person name="Salcher M."/>
            <person name="Ghai R."/>
            <person name="Kavagutti S V."/>
        </authorList>
    </citation>
    <scope>NUCLEOTIDE SEQUENCE</scope>
</reference>
<dbReference type="AlphaFoldDB" id="A0A6J7M5I0"/>
<proteinExistence type="predicted"/>
<evidence type="ECO:0000256" key="1">
    <source>
        <dbReference type="ARBA" id="ARBA00023015"/>
    </source>
</evidence>
<dbReference type="Pfam" id="PF00440">
    <property type="entry name" value="TetR_N"/>
    <property type="match status" value="1"/>
</dbReference>
<gene>
    <name evidence="5" type="ORF">UFOPK3772_03693</name>
</gene>
<keyword evidence="3" id="KW-0804">Transcription</keyword>
<name>A0A6J7M5I0_9ZZZZ</name>
<dbReference type="GO" id="GO:0000976">
    <property type="term" value="F:transcription cis-regulatory region binding"/>
    <property type="evidence" value="ECO:0007669"/>
    <property type="project" value="TreeGrafter"/>
</dbReference>
<dbReference type="Gene3D" id="1.10.10.60">
    <property type="entry name" value="Homeodomain-like"/>
    <property type="match status" value="1"/>
</dbReference>
<dbReference type="SUPFAM" id="SSF48498">
    <property type="entry name" value="Tetracyclin repressor-like, C-terminal domain"/>
    <property type="match status" value="1"/>
</dbReference>
<keyword evidence="1" id="KW-0805">Transcription regulation</keyword>
<dbReference type="GO" id="GO:0003700">
    <property type="term" value="F:DNA-binding transcription factor activity"/>
    <property type="evidence" value="ECO:0007669"/>
    <property type="project" value="TreeGrafter"/>
</dbReference>
<dbReference type="Gene3D" id="1.10.357.10">
    <property type="entry name" value="Tetracycline Repressor, domain 2"/>
    <property type="match status" value="1"/>
</dbReference>
<feature type="domain" description="HTH tetR-type" evidence="4">
    <location>
        <begin position="15"/>
        <end position="75"/>
    </location>
</feature>
<dbReference type="InterPro" id="IPR001647">
    <property type="entry name" value="HTH_TetR"/>
</dbReference>
<dbReference type="SUPFAM" id="SSF46689">
    <property type="entry name" value="Homeodomain-like"/>
    <property type="match status" value="1"/>
</dbReference>
<evidence type="ECO:0000256" key="2">
    <source>
        <dbReference type="ARBA" id="ARBA00023125"/>
    </source>
</evidence>
<dbReference type="Pfam" id="PF16859">
    <property type="entry name" value="TetR_C_11"/>
    <property type="match status" value="1"/>
</dbReference>
<sequence length="186" mass="20086">MSAGQGRKAADARVLRTRSEVARTALAVLTEEGSDALTHARVAEIAGFSKTTLYAHWPSRLDLAAAALDILGELPSRERTGDLRTDLVDQLTSFRQGVTDHRLDRVLAAMAQWATIEAMNEVRERINTEGQRPLRAILEGAFHGARLEAIVSMLSGVVACPALMFGTVPDDDVIAAAVDIVLKTVR</sequence>
<evidence type="ECO:0000313" key="5">
    <source>
        <dbReference type="EMBL" id="CAB4976061.1"/>
    </source>
</evidence>
<organism evidence="5">
    <name type="scientific">freshwater metagenome</name>
    <dbReference type="NCBI Taxonomy" id="449393"/>
    <lineage>
        <taxon>unclassified sequences</taxon>
        <taxon>metagenomes</taxon>
        <taxon>ecological metagenomes</taxon>
    </lineage>
</organism>
<accession>A0A6J7M5I0</accession>
<keyword evidence="2" id="KW-0238">DNA-binding</keyword>
<evidence type="ECO:0000259" key="4">
    <source>
        <dbReference type="PROSITE" id="PS50977"/>
    </source>
</evidence>